<reference evidence="2 3" key="1">
    <citation type="submission" date="2022-12" db="EMBL/GenBank/DDBJ databases">
        <title>Genomic features and morphological characterization of a novel Knufia sp. strain isolated from spacecraft assembly facility.</title>
        <authorList>
            <person name="Teixeira M."/>
            <person name="Chander A.M."/>
            <person name="Stajich J.E."/>
            <person name="Venkateswaran K."/>
        </authorList>
    </citation>
    <scope>NUCLEOTIDE SEQUENCE [LARGE SCALE GENOMIC DNA]</scope>
    <source>
        <strain evidence="2 3">FJI-L2-BK-P2</strain>
    </source>
</reference>
<feature type="transmembrane region" description="Helical" evidence="1">
    <location>
        <begin position="109"/>
        <end position="128"/>
    </location>
</feature>
<sequence>MSTPIYKGVWINWSQNPVLGATLTLGERESGLLTAFIATFVTVVAAQLWKILSFTIHQARSRRALRDGLYHQQQVVFRNSVTPGSAAWTFLLQLWYWSGHARRSLMRTLPWAAFATIYVVVFGVLAIFSSEISKAPGSARLVHPTNCGAWDFPLDADSQTQFSALLRKQTNDTLAAETYVRTCYDADNPLACGKFPIKSIGSTEQRDVSCPWPGMCLEGDSPAYQVQSQVIDSHHDLGINAPPADRLQLELRLTCAPLIQEEFREQVESDDSRVAGMGYEGDVWAAYNYGPIVDGLGDPYTHYTFIYNTHSYIHHGYDLEAIMDGSYPNSTAGDNGDALLWQPVEPLTTTNGELSIMFLIQNNVIYREPCDDPWFAARLNYTNALTVYMPDVWVSPMACSQQYQICNPHGSSSRRCTGFVARWDLADAIASRLDLGLNQVYVAIRFINIINMGLLRGLIRTRKQNALRAQDSVVDLVQYYLPPDQWMREVSGWFDTTLALIQQLTLEYATGPAHNASVVRPEADTYEETMCWNQIVNETGDTTSFSIAGMIVLFVVGGLIIVTSFILDTVVGWVQRLFKVGEHARTSWLIEDKLQLHKLLSDELSLGEWTEGDQAIPTTTAKQAFLGLAAARTASDNIATTTAFQPVNGGGSLHDEKESSIPNAHDTYKAEAGVTVTAAPRMHEHGLPNRLRCTR</sequence>
<feature type="transmembrane region" description="Helical" evidence="1">
    <location>
        <begin position="32"/>
        <end position="54"/>
    </location>
</feature>
<dbReference type="EMBL" id="JAKLMC020000005">
    <property type="protein sequence ID" value="KAK5955907.1"/>
    <property type="molecule type" value="Genomic_DNA"/>
</dbReference>
<name>A0AAN8I5R2_9EURO</name>
<accession>A0AAN8I5R2</accession>
<gene>
    <name evidence="2" type="ORF">OHC33_002480</name>
</gene>
<feature type="transmembrane region" description="Helical" evidence="1">
    <location>
        <begin position="75"/>
        <end position="97"/>
    </location>
</feature>
<comment type="caution">
    <text evidence="2">The sequence shown here is derived from an EMBL/GenBank/DDBJ whole genome shotgun (WGS) entry which is preliminary data.</text>
</comment>
<organism evidence="2 3">
    <name type="scientific">Knufia fluminis</name>
    <dbReference type="NCBI Taxonomy" id="191047"/>
    <lineage>
        <taxon>Eukaryota</taxon>
        <taxon>Fungi</taxon>
        <taxon>Dikarya</taxon>
        <taxon>Ascomycota</taxon>
        <taxon>Pezizomycotina</taxon>
        <taxon>Eurotiomycetes</taxon>
        <taxon>Chaetothyriomycetidae</taxon>
        <taxon>Chaetothyriales</taxon>
        <taxon>Trichomeriaceae</taxon>
        <taxon>Knufia</taxon>
    </lineage>
</organism>
<keyword evidence="1" id="KW-1133">Transmembrane helix</keyword>
<evidence type="ECO:0000313" key="3">
    <source>
        <dbReference type="Proteomes" id="UP001316803"/>
    </source>
</evidence>
<keyword evidence="1" id="KW-0812">Transmembrane</keyword>
<feature type="transmembrane region" description="Helical" evidence="1">
    <location>
        <begin position="545"/>
        <end position="567"/>
    </location>
</feature>
<keyword evidence="3" id="KW-1185">Reference proteome</keyword>
<evidence type="ECO:0000313" key="2">
    <source>
        <dbReference type="EMBL" id="KAK5955907.1"/>
    </source>
</evidence>
<evidence type="ECO:0000256" key="1">
    <source>
        <dbReference type="SAM" id="Phobius"/>
    </source>
</evidence>
<proteinExistence type="predicted"/>
<dbReference type="AlphaFoldDB" id="A0AAN8I5R2"/>
<keyword evidence="1" id="KW-0472">Membrane</keyword>
<dbReference type="Proteomes" id="UP001316803">
    <property type="component" value="Unassembled WGS sequence"/>
</dbReference>
<protein>
    <submittedName>
        <fullName evidence="2">Uncharacterized protein</fullName>
    </submittedName>
</protein>